<dbReference type="Proteomes" id="UP000051733">
    <property type="component" value="Unassembled WGS sequence"/>
</dbReference>
<evidence type="ECO:0000313" key="5">
    <source>
        <dbReference type="Proteomes" id="UP000051733"/>
    </source>
</evidence>
<keyword evidence="1" id="KW-0472">Membrane</keyword>
<dbReference type="Pfam" id="PF00563">
    <property type="entry name" value="EAL"/>
    <property type="match status" value="1"/>
</dbReference>
<comment type="caution">
    <text evidence="4">The sequence shown here is derived from an EMBL/GenBank/DDBJ whole genome shotgun (WGS) entry which is preliminary data.</text>
</comment>
<accession>A0A0R2A9N4</accession>
<dbReference type="PROSITE" id="PS50887">
    <property type="entry name" value="GGDEF"/>
    <property type="match status" value="1"/>
</dbReference>
<dbReference type="NCBIfam" id="TIGR00254">
    <property type="entry name" value="GGDEF"/>
    <property type="match status" value="1"/>
</dbReference>
<dbReference type="GO" id="GO:0071111">
    <property type="term" value="F:cyclic-guanylate-specific phosphodiesterase activity"/>
    <property type="evidence" value="ECO:0007669"/>
    <property type="project" value="InterPro"/>
</dbReference>
<dbReference type="SMART" id="SM00052">
    <property type="entry name" value="EAL"/>
    <property type="match status" value="1"/>
</dbReference>
<proteinExistence type="predicted"/>
<dbReference type="InterPro" id="IPR050706">
    <property type="entry name" value="Cyclic-di-GMP_PDE-like"/>
</dbReference>
<evidence type="ECO:0000259" key="2">
    <source>
        <dbReference type="PROSITE" id="PS50883"/>
    </source>
</evidence>
<feature type="transmembrane region" description="Helical" evidence="1">
    <location>
        <begin position="33"/>
        <end position="55"/>
    </location>
</feature>
<dbReference type="CDD" id="cd01949">
    <property type="entry name" value="GGDEF"/>
    <property type="match status" value="1"/>
</dbReference>
<name>A0A0R2A9N4_9LACO</name>
<evidence type="ECO:0000313" key="4">
    <source>
        <dbReference type="EMBL" id="KRM60779.1"/>
    </source>
</evidence>
<dbReference type="Gene3D" id="3.30.70.270">
    <property type="match status" value="1"/>
</dbReference>
<dbReference type="InterPro" id="IPR000160">
    <property type="entry name" value="GGDEF_dom"/>
</dbReference>
<dbReference type="Pfam" id="PF00990">
    <property type="entry name" value="GGDEF"/>
    <property type="match status" value="1"/>
</dbReference>
<dbReference type="PANTHER" id="PTHR33121:SF82">
    <property type="entry name" value="SIGNAL TRANSDUCTION PROTEIN CONTAINING A EAL DOMAIN"/>
    <property type="match status" value="1"/>
</dbReference>
<dbReference type="PATRIC" id="fig|1423813.3.peg.270"/>
<dbReference type="InterPro" id="IPR029787">
    <property type="entry name" value="Nucleotide_cyclase"/>
</dbReference>
<dbReference type="SUPFAM" id="SSF141868">
    <property type="entry name" value="EAL domain-like"/>
    <property type="match status" value="1"/>
</dbReference>
<dbReference type="SUPFAM" id="SSF55073">
    <property type="entry name" value="Nucleotide cyclase"/>
    <property type="match status" value="1"/>
</dbReference>
<protein>
    <submittedName>
        <fullName evidence="4">Signal transduction diguanylate cyclase</fullName>
    </submittedName>
</protein>
<keyword evidence="1" id="KW-0812">Transmembrane</keyword>
<organism evidence="4 5">
    <name type="scientific">Paucilactobacillus vaccinostercus DSM 20634</name>
    <dbReference type="NCBI Taxonomy" id="1423813"/>
    <lineage>
        <taxon>Bacteria</taxon>
        <taxon>Bacillati</taxon>
        <taxon>Bacillota</taxon>
        <taxon>Bacilli</taxon>
        <taxon>Lactobacillales</taxon>
        <taxon>Lactobacillaceae</taxon>
        <taxon>Paucilactobacillus</taxon>
    </lineage>
</organism>
<feature type="transmembrane region" description="Helical" evidence="1">
    <location>
        <begin position="134"/>
        <end position="153"/>
    </location>
</feature>
<dbReference type="InterPro" id="IPR001633">
    <property type="entry name" value="EAL_dom"/>
</dbReference>
<dbReference type="Gene3D" id="3.20.20.450">
    <property type="entry name" value="EAL domain"/>
    <property type="match status" value="1"/>
</dbReference>
<evidence type="ECO:0000259" key="3">
    <source>
        <dbReference type="PROSITE" id="PS50887"/>
    </source>
</evidence>
<dbReference type="STRING" id="1423813.FC26_GL000261"/>
<gene>
    <name evidence="4" type="ORF">FC26_GL000261</name>
</gene>
<dbReference type="InterPro" id="IPR035919">
    <property type="entry name" value="EAL_sf"/>
</dbReference>
<feature type="transmembrane region" description="Helical" evidence="1">
    <location>
        <begin position="165"/>
        <end position="182"/>
    </location>
</feature>
<feature type="domain" description="GGDEF" evidence="3">
    <location>
        <begin position="232"/>
        <end position="368"/>
    </location>
</feature>
<dbReference type="PROSITE" id="PS50883">
    <property type="entry name" value="EAL"/>
    <property type="match status" value="1"/>
</dbReference>
<reference evidence="4 5" key="1">
    <citation type="journal article" date="2015" name="Genome Announc.">
        <title>Expanding the biotechnology potential of lactobacilli through comparative genomics of 213 strains and associated genera.</title>
        <authorList>
            <person name="Sun Z."/>
            <person name="Harris H.M."/>
            <person name="McCann A."/>
            <person name="Guo C."/>
            <person name="Argimon S."/>
            <person name="Zhang W."/>
            <person name="Yang X."/>
            <person name="Jeffery I.B."/>
            <person name="Cooney J.C."/>
            <person name="Kagawa T.F."/>
            <person name="Liu W."/>
            <person name="Song Y."/>
            <person name="Salvetti E."/>
            <person name="Wrobel A."/>
            <person name="Rasinkangas P."/>
            <person name="Parkhill J."/>
            <person name="Rea M.C."/>
            <person name="O'Sullivan O."/>
            <person name="Ritari J."/>
            <person name="Douillard F.P."/>
            <person name="Paul Ross R."/>
            <person name="Yang R."/>
            <person name="Briner A.E."/>
            <person name="Felis G.E."/>
            <person name="de Vos W.M."/>
            <person name="Barrangou R."/>
            <person name="Klaenhammer T.R."/>
            <person name="Caufield P.W."/>
            <person name="Cui Y."/>
            <person name="Zhang H."/>
            <person name="O'Toole P.W."/>
        </authorList>
    </citation>
    <scope>NUCLEOTIDE SEQUENCE [LARGE SCALE GENOMIC DNA]</scope>
    <source>
        <strain evidence="4 5">DSM 20634</strain>
    </source>
</reference>
<dbReference type="AlphaFoldDB" id="A0A0R2A9N4"/>
<keyword evidence="1" id="KW-1133">Transmembrane helix</keyword>
<feature type="transmembrane region" description="Helical" evidence="1">
    <location>
        <begin position="108"/>
        <end position="127"/>
    </location>
</feature>
<keyword evidence="5" id="KW-1185">Reference proteome</keyword>
<dbReference type="InterPro" id="IPR043128">
    <property type="entry name" value="Rev_trsase/Diguanyl_cyclase"/>
</dbReference>
<evidence type="ECO:0000256" key="1">
    <source>
        <dbReference type="SAM" id="Phobius"/>
    </source>
</evidence>
<feature type="domain" description="EAL" evidence="2">
    <location>
        <begin position="352"/>
        <end position="596"/>
    </location>
</feature>
<dbReference type="SMART" id="SM00267">
    <property type="entry name" value="GGDEF"/>
    <property type="match status" value="1"/>
</dbReference>
<dbReference type="EMBL" id="AYYY01000061">
    <property type="protein sequence ID" value="KRM60779.1"/>
    <property type="molecule type" value="Genomic_DNA"/>
</dbReference>
<dbReference type="PANTHER" id="PTHR33121">
    <property type="entry name" value="CYCLIC DI-GMP PHOSPHODIESTERASE PDEF"/>
    <property type="match status" value="1"/>
</dbReference>
<sequence length="596" mass="68087">MIACFFTAGYLSFSTGLWQNAFHNTIISRRRKVFSRIAITVTALGIGSILHFIGYVVGNNAVMYHNIGLFILVLSLFDDGINIGEYLIRAVWIAMIVSMHYMGAFESWRYLIGMVGVLVVAAIIGLWQKQLHYNAAGFLGTTLAAGIVFWLTIPYHSAGMMVTPLLRFEALIMYAIMAVFTFRYQKDTHTKIIENRRIEKMVNYDALTDVQNYASYQHEITDIFQNAKLDHTPLTFVAIDIDHFKQVNDNYGHLAGNNVLVGFAKLISDVLDEEKLNFRLYRTGGEEFILVFLDHTPQDVTAVLRNCIDTVRKSHFEFDNQRIDITISVGVTQIIATDQDVEDLYKRADENLYRSKRAGRDSITIEGRVLPKFNSEAEILNTHTFFVQHVVNVPDHTLFRNELLLRRYDQSHERWVLPPSFDISVDTQIDLMKRVLQTNPEHKLSINLTMSQFADSAIAHKLVAFNQSADGPNVLVVEIIEVPNLATMRAISQIYHDGGVYIEIDDVGSDNSYELVKDILPYVTGVKFAIQNLRKDNDTEQMNERIRFWHDIAVDQNLFFILEGVETEQDMQTVNELGIKYVQGYFFGKPHLPQVS</sequence>